<feature type="transmembrane region" description="Helical" evidence="1">
    <location>
        <begin position="387"/>
        <end position="412"/>
    </location>
</feature>
<dbReference type="AlphaFoldDB" id="A0A846S001"/>
<gene>
    <name evidence="2" type="ORF">BJ994_002827</name>
</gene>
<proteinExistence type="predicted"/>
<dbReference type="Pfam" id="PF19814">
    <property type="entry name" value="DUF6297"/>
    <property type="match status" value="1"/>
</dbReference>
<reference evidence="2 3" key="1">
    <citation type="submission" date="2020-03" db="EMBL/GenBank/DDBJ databases">
        <title>Sequencing the genomes of 1000 actinobacteria strains.</title>
        <authorList>
            <person name="Klenk H.-P."/>
        </authorList>
    </citation>
    <scope>NUCLEOTIDE SEQUENCE [LARGE SCALE GENOMIC DNA]</scope>
    <source>
        <strain evidence="2 3">DSM 16403</strain>
    </source>
</reference>
<feature type="transmembrane region" description="Helical" evidence="1">
    <location>
        <begin position="340"/>
        <end position="358"/>
    </location>
</feature>
<feature type="transmembrane region" description="Helical" evidence="1">
    <location>
        <begin position="168"/>
        <end position="187"/>
    </location>
</feature>
<feature type="transmembrane region" description="Helical" evidence="1">
    <location>
        <begin position="475"/>
        <end position="500"/>
    </location>
</feature>
<dbReference type="InterPro" id="IPR046264">
    <property type="entry name" value="DUF6297"/>
</dbReference>
<sequence length="510" mass="52591">MGAAPAQEVSSAVDVVRFTRRSSRRYNRARTSFGDLFIDVYTSVLALACAAALAVSFVLTLRGEFLDREPGASGIIPNPVLVIPDQALWVLLTFAVLAVVVLLGRRLGPIALGGPESAWWLPLPVDRRPMVWRPFLKRTVAVGIGSAVLYLPFSVLTELDRPLAEHGFAAATFGGLAAAALGVAALLQLKAGSGMLRVLVPAVFLAGSAGVVVLAPSVWTSVLGLVLPVLLLRVISPLAGTVPGAELMRAGGVSGHVGASIFLMNSNEVLRALSGGARSAHGRGARFYARPTRRPFVALLRADVVAFLRLHRTPTTALAWLAACVAVMLVDGGLPVFAQLAAVVVAGCATASGFGAVARRTALVPELGGLVPVSQTLVRSSRAVMPAVVMVAWMALLGAVLVVLGVVGPLLIPLAALAGVGMGAGSVRGATRPPTDWTAPPVETPFGPVPRAQFASSLRGVDVTVLSMIPVLLTLYLGAVFLPVLLVQAVVSGVVFLVVAMTASEGQGNA</sequence>
<protein>
    <submittedName>
        <fullName evidence="2">Uncharacterized protein</fullName>
    </submittedName>
</protein>
<keyword evidence="1" id="KW-1133">Transmembrane helix</keyword>
<evidence type="ECO:0000313" key="2">
    <source>
        <dbReference type="EMBL" id="NJC23751.1"/>
    </source>
</evidence>
<feature type="transmembrane region" description="Helical" evidence="1">
    <location>
        <begin position="36"/>
        <end position="59"/>
    </location>
</feature>
<keyword evidence="1" id="KW-0812">Transmembrane</keyword>
<feature type="transmembrane region" description="Helical" evidence="1">
    <location>
        <begin position="87"/>
        <end position="104"/>
    </location>
</feature>
<dbReference type="EMBL" id="JAATJL010000001">
    <property type="protein sequence ID" value="NJC23751.1"/>
    <property type="molecule type" value="Genomic_DNA"/>
</dbReference>
<accession>A0A846S001</accession>
<feature type="transmembrane region" description="Helical" evidence="1">
    <location>
        <begin position="135"/>
        <end position="156"/>
    </location>
</feature>
<keyword evidence="1" id="KW-0472">Membrane</keyword>
<comment type="caution">
    <text evidence="2">The sequence shown here is derived from an EMBL/GenBank/DDBJ whole genome shotgun (WGS) entry which is preliminary data.</text>
</comment>
<feature type="transmembrane region" description="Helical" evidence="1">
    <location>
        <begin position="199"/>
        <end position="219"/>
    </location>
</feature>
<evidence type="ECO:0000256" key="1">
    <source>
        <dbReference type="SAM" id="Phobius"/>
    </source>
</evidence>
<organism evidence="2 3">
    <name type="scientific">Arthrobacter pigmenti</name>
    <dbReference type="NCBI Taxonomy" id="271432"/>
    <lineage>
        <taxon>Bacteria</taxon>
        <taxon>Bacillati</taxon>
        <taxon>Actinomycetota</taxon>
        <taxon>Actinomycetes</taxon>
        <taxon>Micrococcales</taxon>
        <taxon>Micrococcaceae</taxon>
        <taxon>Arthrobacter</taxon>
    </lineage>
</organism>
<name>A0A846S001_9MICC</name>
<evidence type="ECO:0000313" key="3">
    <source>
        <dbReference type="Proteomes" id="UP000547458"/>
    </source>
</evidence>
<dbReference type="Proteomes" id="UP000547458">
    <property type="component" value="Unassembled WGS sequence"/>
</dbReference>
<keyword evidence="3" id="KW-1185">Reference proteome</keyword>